<gene>
    <name evidence="5" type="ORF">BO70DRAFT_412693</name>
</gene>
<keyword evidence="2" id="KW-0186">Copper</keyword>
<protein>
    <submittedName>
        <fullName evidence="5">Di-copper centre-containing protein</fullName>
    </submittedName>
</protein>
<dbReference type="SUPFAM" id="SSF48056">
    <property type="entry name" value="Di-copper centre-containing domain"/>
    <property type="match status" value="1"/>
</dbReference>
<evidence type="ECO:0000313" key="6">
    <source>
        <dbReference type="Proteomes" id="UP000247233"/>
    </source>
</evidence>
<keyword evidence="3" id="KW-1133">Transmembrane helix</keyword>
<keyword evidence="3" id="KW-0812">Transmembrane</keyword>
<dbReference type="STRING" id="1448321.A0A317VMA5"/>
<dbReference type="Proteomes" id="UP000247233">
    <property type="component" value="Unassembled WGS sequence"/>
</dbReference>
<reference evidence="5 6" key="1">
    <citation type="submission" date="2016-12" db="EMBL/GenBank/DDBJ databases">
        <title>The genomes of Aspergillus section Nigri reveals drivers in fungal speciation.</title>
        <authorList>
            <consortium name="DOE Joint Genome Institute"/>
            <person name="Vesth T.C."/>
            <person name="Nybo J."/>
            <person name="Theobald S."/>
            <person name="Brandl J."/>
            <person name="Frisvad J.C."/>
            <person name="Nielsen K.F."/>
            <person name="Lyhne E.K."/>
            <person name="Kogle M.E."/>
            <person name="Kuo A."/>
            <person name="Riley R."/>
            <person name="Clum A."/>
            <person name="Nolan M."/>
            <person name="Lipzen A."/>
            <person name="Salamov A."/>
            <person name="Henrissat B."/>
            <person name="Wiebenga A."/>
            <person name="De Vries R.P."/>
            <person name="Grigoriev I.V."/>
            <person name="Mortensen U.H."/>
            <person name="Andersen M.R."/>
            <person name="Baker S.E."/>
        </authorList>
    </citation>
    <scope>NUCLEOTIDE SEQUENCE [LARGE SCALE GENOMIC DNA]</scope>
    <source>
        <strain evidence="5 6">CBS 117.55</strain>
    </source>
</reference>
<dbReference type="PANTHER" id="PTHR11474:SF126">
    <property type="entry name" value="TYROSINASE-LIKE PROTEIN TYR-1-RELATED"/>
    <property type="match status" value="1"/>
</dbReference>
<accession>A0A317VMA5</accession>
<evidence type="ECO:0000256" key="1">
    <source>
        <dbReference type="ARBA" id="ARBA00022723"/>
    </source>
</evidence>
<dbReference type="Gene3D" id="1.10.1280.10">
    <property type="entry name" value="Di-copper center containing domain from catechol oxidase"/>
    <property type="match status" value="1"/>
</dbReference>
<dbReference type="PROSITE" id="PS00498">
    <property type="entry name" value="TYROSINASE_2"/>
    <property type="match status" value="1"/>
</dbReference>
<sequence>MYSRKILTPVKAFLTKVEKLFSTKRTWKYASLSKTDQAEDAAEKVDWKRRGKWPFYQRCLVFLLLGSILTGLTGILIFVGAKYSHAKGSGTNQVTSINENPFQPAKSCQYPSVRHEWRTLSKGEQFEYIRAVKCLTHRPSRVRTNGTLYDDFPWIHATSGSFSHHAAAFLSWHRYFIQVFEDTLREDCGYQGTLVYWDWSLDWNNLTGAPVWDPETGFGGDGDMAGEITIGEGRCVTDGPFAGHINMFYGPKDHPHCLSRGFTDGEGHYGTIPGESVHPERIEDILSQEDYESFFFALEKGPHDTIPNGVRGDFFSFTAPYDPVFYLHHTQLDRLWWLWQERNPRERHFEYTGPASMGSDHMASVYDQLPMSGFVEPLRVTDIMNTESDFLCYRY</sequence>
<dbReference type="InterPro" id="IPR008922">
    <property type="entry name" value="Di-copper_centre_dom_sf"/>
</dbReference>
<dbReference type="VEuPathDB" id="FungiDB:BO70DRAFT_412693"/>
<evidence type="ECO:0000313" key="5">
    <source>
        <dbReference type="EMBL" id="PWY74371.1"/>
    </source>
</evidence>
<evidence type="ECO:0000256" key="2">
    <source>
        <dbReference type="ARBA" id="ARBA00023008"/>
    </source>
</evidence>
<name>A0A317VMA5_9EURO</name>
<dbReference type="GO" id="GO:0046872">
    <property type="term" value="F:metal ion binding"/>
    <property type="evidence" value="ECO:0007669"/>
    <property type="project" value="UniProtKB-KW"/>
</dbReference>
<dbReference type="GeneID" id="37069554"/>
<dbReference type="PRINTS" id="PR00092">
    <property type="entry name" value="TYROSINASE"/>
</dbReference>
<dbReference type="RefSeq" id="XP_025397018.1">
    <property type="nucleotide sequence ID" value="XM_025547317.1"/>
</dbReference>
<evidence type="ECO:0000259" key="4">
    <source>
        <dbReference type="PROSITE" id="PS00498"/>
    </source>
</evidence>
<keyword evidence="3" id="KW-0472">Membrane</keyword>
<comment type="caution">
    <text evidence="5">The sequence shown here is derived from an EMBL/GenBank/DDBJ whole genome shotgun (WGS) entry which is preliminary data.</text>
</comment>
<dbReference type="OrthoDB" id="6132182at2759"/>
<dbReference type="InterPro" id="IPR050316">
    <property type="entry name" value="Tyrosinase/Hemocyanin"/>
</dbReference>
<evidence type="ECO:0000256" key="3">
    <source>
        <dbReference type="SAM" id="Phobius"/>
    </source>
</evidence>
<organism evidence="5 6">
    <name type="scientific">Aspergillus heteromorphus CBS 117.55</name>
    <dbReference type="NCBI Taxonomy" id="1448321"/>
    <lineage>
        <taxon>Eukaryota</taxon>
        <taxon>Fungi</taxon>
        <taxon>Dikarya</taxon>
        <taxon>Ascomycota</taxon>
        <taxon>Pezizomycotina</taxon>
        <taxon>Eurotiomycetes</taxon>
        <taxon>Eurotiomycetidae</taxon>
        <taxon>Eurotiales</taxon>
        <taxon>Aspergillaceae</taxon>
        <taxon>Aspergillus</taxon>
        <taxon>Aspergillus subgen. Circumdati</taxon>
    </lineage>
</organism>
<dbReference type="Pfam" id="PF00264">
    <property type="entry name" value="Tyrosinase"/>
    <property type="match status" value="1"/>
</dbReference>
<dbReference type="InterPro" id="IPR002227">
    <property type="entry name" value="Tyrosinase_Cu-bd"/>
</dbReference>
<dbReference type="EMBL" id="MSFL01000023">
    <property type="protein sequence ID" value="PWY74371.1"/>
    <property type="molecule type" value="Genomic_DNA"/>
</dbReference>
<feature type="transmembrane region" description="Helical" evidence="3">
    <location>
        <begin position="59"/>
        <end position="81"/>
    </location>
</feature>
<keyword evidence="1" id="KW-0479">Metal-binding</keyword>
<dbReference type="AlphaFoldDB" id="A0A317VMA5"/>
<dbReference type="GO" id="GO:0016491">
    <property type="term" value="F:oxidoreductase activity"/>
    <property type="evidence" value="ECO:0007669"/>
    <property type="project" value="InterPro"/>
</dbReference>
<proteinExistence type="predicted"/>
<keyword evidence="6" id="KW-1185">Reference proteome</keyword>
<dbReference type="PANTHER" id="PTHR11474">
    <property type="entry name" value="TYROSINASE FAMILY MEMBER"/>
    <property type="match status" value="1"/>
</dbReference>
<feature type="domain" description="Tyrosinase copper-binding" evidence="4">
    <location>
        <begin position="322"/>
        <end position="333"/>
    </location>
</feature>